<name>A0ABR4GM49_9EURO</name>
<protein>
    <submittedName>
        <fullName evidence="4">Ankyrin repeat-containing domain protein</fullName>
    </submittedName>
</protein>
<evidence type="ECO:0000256" key="2">
    <source>
        <dbReference type="ARBA" id="ARBA00023043"/>
    </source>
</evidence>
<dbReference type="PANTHER" id="PTHR24198:SF165">
    <property type="entry name" value="ANKYRIN REPEAT-CONTAINING PROTEIN-RELATED"/>
    <property type="match status" value="1"/>
</dbReference>
<keyword evidence="1" id="KW-0677">Repeat</keyword>
<dbReference type="InterPro" id="IPR002110">
    <property type="entry name" value="Ankyrin_rpt"/>
</dbReference>
<keyword evidence="5" id="KW-1185">Reference proteome</keyword>
<reference evidence="4 5" key="1">
    <citation type="submission" date="2024-07" db="EMBL/GenBank/DDBJ databases">
        <title>Section-level genome sequencing and comparative genomics of Aspergillus sections Usti and Cavernicolus.</title>
        <authorList>
            <consortium name="Lawrence Berkeley National Laboratory"/>
            <person name="Nybo J.L."/>
            <person name="Vesth T.C."/>
            <person name="Theobald S."/>
            <person name="Frisvad J.C."/>
            <person name="Larsen T.O."/>
            <person name="Kjaerboelling I."/>
            <person name="Rothschild-Mancinelli K."/>
            <person name="Lyhne E.K."/>
            <person name="Kogle M.E."/>
            <person name="Barry K."/>
            <person name="Clum A."/>
            <person name="Na H."/>
            <person name="Ledsgaard L."/>
            <person name="Lin J."/>
            <person name="Lipzen A."/>
            <person name="Kuo A."/>
            <person name="Riley R."/>
            <person name="Mondo S."/>
            <person name="Labutti K."/>
            <person name="Haridas S."/>
            <person name="Pangalinan J."/>
            <person name="Salamov A.A."/>
            <person name="Simmons B.A."/>
            <person name="Magnuson J.K."/>
            <person name="Chen J."/>
            <person name="Drula E."/>
            <person name="Henrissat B."/>
            <person name="Wiebenga A."/>
            <person name="Lubbers R.J."/>
            <person name="Gomes A.C."/>
            <person name="Makela M.R."/>
            <person name="Stajich J."/>
            <person name="Grigoriev I.V."/>
            <person name="Mortensen U.H."/>
            <person name="De Vries R.P."/>
            <person name="Baker S.E."/>
            <person name="Andersen M.R."/>
        </authorList>
    </citation>
    <scope>NUCLEOTIDE SEQUENCE [LARGE SCALE GENOMIC DNA]</scope>
    <source>
        <strain evidence="4 5">CBS 209.92</strain>
    </source>
</reference>
<dbReference type="Proteomes" id="UP001610563">
    <property type="component" value="Unassembled WGS sequence"/>
</dbReference>
<dbReference type="SUPFAM" id="SSF48403">
    <property type="entry name" value="Ankyrin repeat"/>
    <property type="match status" value="2"/>
</dbReference>
<evidence type="ECO:0000313" key="5">
    <source>
        <dbReference type="Proteomes" id="UP001610563"/>
    </source>
</evidence>
<dbReference type="EMBL" id="JBFTWV010000004">
    <property type="protein sequence ID" value="KAL2800140.1"/>
    <property type="molecule type" value="Genomic_DNA"/>
</dbReference>
<feature type="repeat" description="ANK" evidence="3">
    <location>
        <begin position="52"/>
        <end position="84"/>
    </location>
</feature>
<dbReference type="PROSITE" id="PS50088">
    <property type="entry name" value="ANK_REPEAT"/>
    <property type="match status" value="3"/>
</dbReference>
<evidence type="ECO:0000313" key="4">
    <source>
        <dbReference type="EMBL" id="KAL2800140.1"/>
    </source>
</evidence>
<evidence type="ECO:0000256" key="1">
    <source>
        <dbReference type="ARBA" id="ARBA00022737"/>
    </source>
</evidence>
<feature type="repeat" description="ANK" evidence="3">
    <location>
        <begin position="380"/>
        <end position="402"/>
    </location>
</feature>
<accession>A0ABR4GM49</accession>
<dbReference type="PANTHER" id="PTHR24198">
    <property type="entry name" value="ANKYRIN REPEAT AND PROTEIN KINASE DOMAIN-CONTAINING PROTEIN"/>
    <property type="match status" value="1"/>
</dbReference>
<dbReference type="SMART" id="SM00248">
    <property type="entry name" value="ANK"/>
    <property type="match status" value="11"/>
</dbReference>
<dbReference type="Gene3D" id="1.25.40.20">
    <property type="entry name" value="Ankyrin repeat-containing domain"/>
    <property type="match status" value="2"/>
</dbReference>
<dbReference type="Pfam" id="PF12796">
    <property type="entry name" value="Ank_2"/>
    <property type="match status" value="3"/>
</dbReference>
<proteinExistence type="predicted"/>
<sequence length="487" mass="53285">MMSTPSFHAGIIKARQRVLFVVTLLGAAQGGHLKVLQLFVERGANIHSLLPSGANVMHFAAAGGHIGVVKYLLEHQVAPDVKHDDGPTPLLLAASAGHAEVVRLLLSTGQVDVNQTSGGGRAALTWAVARGQKEVVNELMKSEAIDLNTRDGFATPLAIAAVMGRETIFEMLFADPRFDKSSHIAFWLASMGTTVSVVKVLEDANSEWFYALYSKKALLLAAEYASEEVLQYLLDREIDTRERVPPPRSNPLLEEEITQFLLSGQTDIECGWYPLQCAVKSMNTGKVRAILKHPGIDINAQSNLNNNSETPLHVAVRHTVANQDVIRALLDHPDIKVNVRNKDGRTPLACAATLATLGKLGVVQLFLSRDDVEKFPFDEYGDTPLLLAAQKGHASTVDFLLSQPDTHVWHANHEGKTALALAVEFGHPQIVRRLLASEFGATMNDVKVVREKAAANLVCNANKPAKGNELWRRSECHRLLSERLEKE</sequence>
<feature type="repeat" description="ANK" evidence="3">
    <location>
        <begin position="85"/>
        <end position="109"/>
    </location>
</feature>
<comment type="caution">
    <text evidence="4">The sequence shown here is derived from an EMBL/GenBank/DDBJ whole genome shotgun (WGS) entry which is preliminary data.</text>
</comment>
<gene>
    <name evidence="4" type="ORF">BJX66DRAFT_180862</name>
</gene>
<organism evidence="4 5">
    <name type="scientific">Aspergillus keveii</name>
    <dbReference type="NCBI Taxonomy" id="714993"/>
    <lineage>
        <taxon>Eukaryota</taxon>
        <taxon>Fungi</taxon>
        <taxon>Dikarya</taxon>
        <taxon>Ascomycota</taxon>
        <taxon>Pezizomycotina</taxon>
        <taxon>Eurotiomycetes</taxon>
        <taxon>Eurotiomycetidae</taxon>
        <taxon>Eurotiales</taxon>
        <taxon>Aspergillaceae</taxon>
        <taxon>Aspergillus</taxon>
        <taxon>Aspergillus subgen. Nidulantes</taxon>
    </lineage>
</organism>
<keyword evidence="2 3" id="KW-0040">ANK repeat</keyword>
<dbReference type="PROSITE" id="PS50297">
    <property type="entry name" value="ANK_REP_REGION"/>
    <property type="match status" value="3"/>
</dbReference>
<dbReference type="InterPro" id="IPR036770">
    <property type="entry name" value="Ankyrin_rpt-contain_sf"/>
</dbReference>
<evidence type="ECO:0000256" key="3">
    <source>
        <dbReference type="PROSITE-ProRule" id="PRU00023"/>
    </source>
</evidence>